<organism evidence="2 3">
    <name type="scientific">Rangifer tarandus platyrhynchus</name>
    <name type="common">Svalbard reindeer</name>
    <dbReference type="NCBI Taxonomy" id="3082113"/>
    <lineage>
        <taxon>Eukaryota</taxon>
        <taxon>Metazoa</taxon>
        <taxon>Chordata</taxon>
        <taxon>Craniata</taxon>
        <taxon>Vertebrata</taxon>
        <taxon>Euteleostomi</taxon>
        <taxon>Mammalia</taxon>
        <taxon>Eutheria</taxon>
        <taxon>Laurasiatheria</taxon>
        <taxon>Artiodactyla</taxon>
        <taxon>Ruminantia</taxon>
        <taxon>Pecora</taxon>
        <taxon>Cervidae</taxon>
        <taxon>Odocoileinae</taxon>
        <taxon>Rangifer</taxon>
    </lineage>
</organism>
<evidence type="ECO:0000313" key="2">
    <source>
        <dbReference type="EMBL" id="CAI9181008.1"/>
    </source>
</evidence>
<dbReference type="EMBL" id="OX460343">
    <property type="protein sequence ID" value="CAI9181008.1"/>
    <property type="molecule type" value="Genomic_DNA"/>
</dbReference>
<keyword evidence="1" id="KW-1133">Transmembrane helix</keyword>
<protein>
    <submittedName>
        <fullName evidence="2">Uncharacterized protein</fullName>
    </submittedName>
</protein>
<keyword evidence="3" id="KW-1185">Reference proteome</keyword>
<dbReference type="Proteomes" id="UP001176941">
    <property type="component" value="Chromosome X"/>
</dbReference>
<evidence type="ECO:0000313" key="3">
    <source>
        <dbReference type="Proteomes" id="UP001176941"/>
    </source>
</evidence>
<proteinExistence type="predicted"/>
<keyword evidence="1" id="KW-0812">Transmembrane</keyword>
<feature type="transmembrane region" description="Helical" evidence="1">
    <location>
        <begin position="27"/>
        <end position="49"/>
    </location>
</feature>
<reference evidence="2" key="1">
    <citation type="submission" date="2023-04" db="EMBL/GenBank/DDBJ databases">
        <authorList>
            <consortium name="ELIXIR-Norway"/>
        </authorList>
    </citation>
    <scope>NUCLEOTIDE SEQUENCE [LARGE SCALE GENOMIC DNA]</scope>
</reference>
<name>A0ABN9A836_RANTA</name>
<sequence>MYNLCYLTLPTSLTLSYFECPFSLANFMFSFSFPLQLFLILSSAAALSLKEKTTIIEELGFPYCLKSETNQFPLLPNCVRTHVCACVHTHTHIHTHSLSQQVFMCPGKKLSPNLHGILSGSVLS</sequence>
<evidence type="ECO:0000256" key="1">
    <source>
        <dbReference type="SAM" id="Phobius"/>
    </source>
</evidence>
<gene>
    <name evidence="2" type="ORF">MRATA1EN1_LOCUS29970</name>
</gene>
<accession>A0ABN9A836</accession>
<keyword evidence="1" id="KW-0472">Membrane</keyword>